<evidence type="ECO:0000313" key="15">
    <source>
        <dbReference type="EMBL" id="KAK1920889.1"/>
    </source>
</evidence>
<dbReference type="CDD" id="cd22055">
    <property type="entry name" value="NAC_BTF3"/>
    <property type="match status" value="1"/>
</dbReference>
<dbReference type="GO" id="GO:0005634">
    <property type="term" value="C:nucleus"/>
    <property type="evidence" value="ECO:0007669"/>
    <property type="project" value="UniProtKB-SubCell"/>
</dbReference>
<evidence type="ECO:0000256" key="1">
    <source>
        <dbReference type="ARBA" id="ARBA00004123"/>
    </source>
</evidence>
<comment type="subunit">
    <text evidence="12">Part of the nascent polypeptide-associated complex (NAC).</text>
</comment>
<comment type="subcellular location">
    <subcellularLocation>
        <location evidence="2">Cytoplasm</location>
    </subcellularLocation>
    <subcellularLocation>
        <location evidence="1">Nucleus</location>
    </subcellularLocation>
</comment>
<dbReference type="Gene3D" id="2.20.70.30">
    <property type="entry name" value="Nascent polypeptide-associated complex domain"/>
    <property type="match status" value="1"/>
</dbReference>
<dbReference type="InterPro" id="IPR039370">
    <property type="entry name" value="BTF3"/>
</dbReference>
<keyword evidence="9 12" id="KW-0805">Transcription regulation</keyword>
<evidence type="ECO:0000313" key="16">
    <source>
        <dbReference type="Proteomes" id="UP001182556"/>
    </source>
</evidence>
<keyword evidence="11" id="KW-0539">Nucleus</keyword>
<evidence type="ECO:0000256" key="11">
    <source>
        <dbReference type="ARBA" id="ARBA00023242"/>
    </source>
</evidence>
<evidence type="ECO:0000256" key="6">
    <source>
        <dbReference type="ARBA" id="ARBA00022490"/>
    </source>
</evidence>
<keyword evidence="7" id="KW-0678">Repressor</keyword>
<dbReference type="Proteomes" id="UP001182556">
    <property type="component" value="Unassembled WGS sequence"/>
</dbReference>
<dbReference type="Pfam" id="PF01849">
    <property type="entry name" value="NAC"/>
    <property type="match status" value="1"/>
</dbReference>
<evidence type="ECO:0000256" key="9">
    <source>
        <dbReference type="ARBA" id="ARBA00023015"/>
    </source>
</evidence>
<name>A0AAD9CU51_PAPLA</name>
<comment type="similarity">
    <text evidence="3 12">Belongs to the NAC-beta family.</text>
</comment>
<evidence type="ECO:0000256" key="4">
    <source>
        <dbReference type="ARBA" id="ARBA00022192"/>
    </source>
</evidence>
<evidence type="ECO:0000256" key="13">
    <source>
        <dbReference type="SAM" id="MobiDB-lite"/>
    </source>
</evidence>
<keyword evidence="8" id="KW-0653">Protein transport</keyword>
<evidence type="ECO:0000256" key="2">
    <source>
        <dbReference type="ARBA" id="ARBA00004496"/>
    </source>
</evidence>
<dbReference type="InterPro" id="IPR002715">
    <property type="entry name" value="Nas_poly-pep-assoc_cplx_dom"/>
</dbReference>
<dbReference type="FunFam" id="2.20.70.30:FF:000003">
    <property type="entry name" value="Nascent polypeptide-associated complex subunit beta"/>
    <property type="match status" value="1"/>
</dbReference>
<dbReference type="PANTHER" id="PTHR10351">
    <property type="entry name" value="TRANSCRIPTION FACTOR BTF3 FAMILY MEMBER"/>
    <property type="match status" value="1"/>
</dbReference>
<protein>
    <recommendedName>
        <fullName evidence="4 12">Nascent polypeptide-associated complex subunit beta</fullName>
    </recommendedName>
</protein>
<dbReference type="InterPro" id="IPR038187">
    <property type="entry name" value="NAC_A/B_dom_sf"/>
</dbReference>
<evidence type="ECO:0000256" key="7">
    <source>
        <dbReference type="ARBA" id="ARBA00022491"/>
    </source>
</evidence>
<evidence type="ECO:0000256" key="12">
    <source>
        <dbReference type="RuleBase" id="RU361272"/>
    </source>
</evidence>
<dbReference type="PROSITE" id="PS51151">
    <property type="entry name" value="NAC_AB"/>
    <property type="match status" value="1"/>
</dbReference>
<keyword evidence="10 12" id="KW-0804">Transcription</keyword>
<gene>
    <name evidence="15" type="ORF">DB88DRAFT_501392</name>
</gene>
<accession>A0AAD9CU51</accession>
<comment type="caution">
    <text evidence="15">The sequence shown here is derived from an EMBL/GenBank/DDBJ whole genome shotgun (WGS) entry which is preliminary data.</text>
</comment>
<feature type="region of interest" description="Disordered" evidence="13">
    <location>
        <begin position="135"/>
        <end position="179"/>
    </location>
</feature>
<feature type="domain" description="NAC-A/B" evidence="14">
    <location>
        <begin position="34"/>
        <end position="99"/>
    </location>
</feature>
<feature type="compositionally biased region" description="Acidic residues" evidence="13">
    <location>
        <begin position="150"/>
        <end position="165"/>
    </location>
</feature>
<proteinExistence type="inferred from homology"/>
<keyword evidence="16" id="KW-1185">Reference proteome</keyword>
<keyword evidence="6" id="KW-0963">Cytoplasm</keyword>
<evidence type="ECO:0000256" key="8">
    <source>
        <dbReference type="ARBA" id="ARBA00022927"/>
    </source>
</evidence>
<dbReference type="GO" id="GO:0015031">
    <property type="term" value="P:protein transport"/>
    <property type="evidence" value="ECO:0007669"/>
    <property type="project" value="UniProtKB-KW"/>
</dbReference>
<evidence type="ECO:0000256" key="10">
    <source>
        <dbReference type="ARBA" id="ARBA00023163"/>
    </source>
</evidence>
<evidence type="ECO:0000256" key="3">
    <source>
        <dbReference type="ARBA" id="ARBA00005296"/>
    </source>
</evidence>
<dbReference type="EMBL" id="JAODAN010000012">
    <property type="protein sequence ID" value="KAK1920889.1"/>
    <property type="molecule type" value="Genomic_DNA"/>
</dbReference>
<evidence type="ECO:0000256" key="5">
    <source>
        <dbReference type="ARBA" id="ARBA00022448"/>
    </source>
</evidence>
<dbReference type="GO" id="GO:0005737">
    <property type="term" value="C:cytoplasm"/>
    <property type="evidence" value="ECO:0007669"/>
    <property type="project" value="UniProtKB-SubCell"/>
</dbReference>
<dbReference type="AlphaFoldDB" id="A0AAD9CU51"/>
<dbReference type="SMART" id="SM01407">
    <property type="entry name" value="NAC"/>
    <property type="match status" value="1"/>
</dbReference>
<reference evidence="15" key="1">
    <citation type="submission" date="2023-02" db="EMBL/GenBank/DDBJ databases">
        <title>Identification and recombinant expression of a fungal hydrolase from Papiliotrema laurentii that hydrolyzes apple cutin and clears colloidal polyester polyurethane.</title>
        <authorList>
            <consortium name="DOE Joint Genome Institute"/>
            <person name="Roman V.A."/>
            <person name="Bojanowski C."/>
            <person name="Crable B.R."/>
            <person name="Wagner D.N."/>
            <person name="Hung C.S."/>
            <person name="Nadeau L.J."/>
            <person name="Schratz L."/>
            <person name="Haridas S."/>
            <person name="Pangilinan J."/>
            <person name="Lipzen A."/>
            <person name="Na H."/>
            <person name="Yan M."/>
            <person name="Ng V."/>
            <person name="Grigoriev I.V."/>
            <person name="Spatafora J.W."/>
            <person name="Barlow D."/>
            <person name="Biffinger J."/>
            <person name="Kelley-Loughnane N."/>
            <person name="Varaljay V.A."/>
            <person name="Crookes-Goodson W.J."/>
        </authorList>
    </citation>
    <scope>NUCLEOTIDE SEQUENCE</scope>
    <source>
        <strain evidence="15">5307AH</strain>
    </source>
</reference>
<keyword evidence="5" id="KW-0813">Transport</keyword>
<evidence type="ECO:0000259" key="14">
    <source>
        <dbReference type="PROSITE" id="PS51151"/>
    </source>
</evidence>
<organism evidence="15 16">
    <name type="scientific">Papiliotrema laurentii</name>
    <name type="common">Cryptococcus laurentii</name>
    <dbReference type="NCBI Taxonomy" id="5418"/>
    <lineage>
        <taxon>Eukaryota</taxon>
        <taxon>Fungi</taxon>
        <taxon>Dikarya</taxon>
        <taxon>Basidiomycota</taxon>
        <taxon>Agaricomycotina</taxon>
        <taxon>Tremellomycetes</taxon>
        <taxon>Tremellales</taxon>
        <taxon>Rhynchogastremaceae</taxon>
        <taxon>Papiliotrema</taxon>
    </lineage>
</organism>
<sequence>MDKDKLAKLQAQVRIGGKGTPRRKVVKKSVTATQGDDRKIQAALKKLGVQPIHGVEEVNMFKEDGNVLHFNKAHVQGALAGNTLAVTGHGQTKELTELVPGILNQLGPDSLANLRRLAESYQSLTARQAAAAAAAGGAGAGVGEKKEGEVGDDDEIPDLVENFDDAEGKKEAADLEELE</sequence>